<keyword evidence="1" id="KW-0472">Membrane</keyword>
<dbReference type="EMBL" id="CAJJDO010000217">
    <property type="protein sequence ID" value="CAD8214471.1"/>
    <property type="molecule type" value="Genomic_DNA"/>
</dbReference>
<organism evidence="2 3">
    <name type="scientific">Paramecium pentaurelia</name>
    <dbReference type="NCBI Taxonomy" id="43138"/>
    <lineage>
        <taxon>Eukaryota</taxon>
        <taxon>Sar</taxon>
        <taxon>Alveolata</taxon>
        <taxon>Ciliophora</taxon>
        <taxon>Intramacronucleata</taxon>
        <taxon>Oligohymenophorea</taxon>
        <taxon>Peniculida</taxon>
        <taxon>Parameciidae</taxon>
        <taxon>Paramecium</taxon>
    </lineage>
</organism>
<name>A0A8S1YM81_9CILI</name>
<comment type="caution">
    <text evidence="2">The sequence shown here is derived from an EMBL/GenBank/DDBJ whole genome shotgun (WGS) entry which is preliminary data.</text>
</comment>
<keyword evidence="1" id="KW-1133">Transmembrane helix</keyword>
<feature type="transmembrane region" description="Helical" evidence="1">
    <location>
        <begin position="23"/>
        <end position="42"/>
    </location>
</feature>
<evidence type="ECO:0000256" key="1">
    <source>
        <dbReference type="SAM" id="Phobius"/>
    </source>
</evidence>
<reference evidence="2" key="1">
    <citation type="submission" date="2021-01" db="EMBL/GenBank/DDBJ databases">
        <authorList>
            <consortium name="Genoscope - CEA"/>
            <person name="William W."/>
        </authorList>
    </citation>
    <scope>NUCLEOTIDE SEQUENCE</scope>
</reference>
<evidence type="ECO:0000313" key="2">
    <source>
        <dbReference type="EMBL" id="CAD8214471.1"/>
    </source>
</evidence>
<evidence type="ECO:0000313" key="3">
    <source>
        <dbReference type="Proteomes" id="UP000689195"/>
    </source>
</evidence>
<gene>
    <name evidence="2" type="ORF">PPENT_87.1.T2170001</name>
</gene>
<protein>
    <submittedName>
        <fullName evidence="2">Uncharacterized protein</fullName>
    </submittedName>
</protein>
<accession>A0A8S1YM81</accession>
<dbReference type="Proteomes" id="UP000689195">
    <property type="component" value="Unassembled WGS sequence"/>
</dbReference>
<keyword evidence="1" id="KW-0812">Transmembrane</keyword>
<keyword evidence="3" id="KW-1185">Reference proteome</keyword>
<sequence length="68" mass="8428">MNLLWIYNRKKSFLVYHNYKIQILFYWKFIIIQAIPQILFTFSSRYRMEYQCSSKLNQIFGKLLSHLS</sequence>
<dbReference type="AlphaFoldDB" id="A0A8S1YM81"/>
<proteinExistence type="predicted"/>